<reference evidence="2 3" key="1">
    <citation type="submission" date="2021-06" db="EMBL/GenBank/DDBJ databases">
        <title>Complete genome of Haloferula helveola possessing various polysaccharide degrading enzymes.</title>
        <authorList>
            <person name="Takami H."/>
            <person name="Huang C."/>
            <person name="Hamasaki K."/>
        </authorList>
    </citation>
    <scope>NUCLEOTIDE SEQUENCE [LARGE SCALE GENOMIC DNA]</scope>
    <source>
        <strain evidence="2 3">CN-1</strain>
    </source>
</reference>
<keyword evidence="1" id="KW-1133">Transmembrane helix</keyword>
<evidence type="ECO:0000313" key="3">
    <source>
        <dbReference type="Proteomes" id="UP001374893"/>
    </source>
</evidence>
<sequence length="323" mass="35178">MGKLVLAKGPEGSPVVEQLLLPGIDRARSLHMSFQLAAKELAAGKEPREDGRLTLVWLRPDGSNSIEATYLASVLQNLHNRVPSLVSSRDGSPAIPALRVEHLGISGQLELSDLRVSVVRESWSWACGKYVLVVSWLAWAGGVAGGLRFRSWRPWLVGIAWVVLLIRVVLPGPWPNDRPLGEPFRLGSPVTDPAGSTPPAVSPQIAESFDRIDLTSTKVGEQENYGGLILRAKLSLQKLRPLLHMLLFLGPSWLFALLTDDRRALALMAAVAVFGEAVQMLFGFGFDFEDLGDLLVDAVGIGIGIGLARLRVFKRFRSRPSEG</sequence>
<evidence type="ECO:0008006" key="4">
    <source>
        <dbReference type="Google" id="ProtNLM"/>
    </source>
</evidence>
<keyword evidence="3" id="KW-1185">Reference proteome</keyword>
<proteinExistence type="predicted"/>
<evidence type="ECO:0000256" key="1">
    <source>
        <dbReference type="SAM" id="Phobius"/>
    </source>
</evidence>
<feature type="transmembrane region" description="Helical" evidence="1">
    <location>
        <begin position="265"/>
        <end position="282"/>
    </location>
</feature>
<gene>
    <name evidence="2" type="ORF">HAHE_22360</name>
</gene>
<dbReference type="Proteomes" id="UP001374893">
    <property type="component" value="Chromosome"/>
</dbReference>
<organism evidence="2 3">
    <name type="scientific">Haloferula helveola</name>
    <dbReference type="NCBI Taxonomy" id="490095"/>
    <lineage>
        <taxon>Bacteria</taxon>
        <taxon>Pseudomonadati</taxon>
        <taxon>Verrucomicrobiota</taxon>
        <taxon>Verrucomicrobiia</taxon>
        <taxon>Verrucomicrobiales</taxon>
        <taxon>Verrucomicrobiaceae</taxon>
        <taxon>Haloferula</taxon>
    </lineage>
</organism>
<evidence type="ECO:0000313" key="2">
    <source>
        <dbReference type="EMBL" id="BCX48328.1"/>
    </source>
</evidence>
<feature type="transmembrane region" description="Helical" evidence="1">
    <location>
        <begin position="241"/>
        <end position="258"/>
    </location>
</feature>
<keyword evidence="1" id="KW-0472">Membrane</keyword>
<dbReference type="EMBL" id="AP024702">
    <property type="protein sequence ID" value="BCX48328.1"/>
    <property type="molecule type" value="Genomic_DNA"/>
</dbReference>
<accession>A0ABN6H5D7</accession>
<keyword evidence="1" id="KW-0812">Transmembrane</keyword>
<protein>
    <recommendedName>
        <fullName evidence="4">VanZ family protein</fullName>
    </recommendedName>
</protein>
<feature type="transmembrane region" description="Helical" evidence="1">
    <location>
        <begin position="294"/>
        <end position="312"/>
    </location>
</feature>
<name>A0ABN6H5D7_9BACT</name>